<evidence type="ECO:0000256" key="6">
    <source>
        <dbReference type="ARBA" id="ARBA00023002"/>
    </source>
</evidence>
<evidence type="ECO:0000256" key="7">
    <source>
        <dbReference type="PIRNR" id="PIRNR000194"/>
    </source>
</evidence>
<dbReference type="Gene3D" id="3.40.430.10">
    <property type="entry name" value="Dihydrofolate Reductase, subunit A"/>
    <property type="match status" value="1"/>
</dbReference>
<comment type="function">
    <text evidence="7">Key enzyme in folate metabolism. Catalyzes an essential reaction for de novo glycine and purine synthesis, and for DNA precursor synthesis.</text>
</comment>
<dbReference type="InterPro" id="IPR001796">
    <property type="entry name" value="DHFR_dom"/>
</dbReference>
<dbReference type="GO" id="GO:0006730">
    <property type="term" value="P:one-carbon metabolic process"/>
    <property type="evidence" value="ECO:0007669"/>
    <property type="project" value="UniProtKB-KW"/>
</dbReference>
<feature type="domain" description="DHFR" evidence="8">
    <location>
        <begin position="1"/>
        <end position="160"/>
    </location>
</feature>
<dbReference type="GO" id="GO:0046655">
    <property type="term" value="P:folic acid metabolic process"/>
    <property type="evidence" value="ECO:0007669"/>
    <property type="project" value="TreeGrafter"/>
</dbReference>
<sequence length="161" mass="18525">MFYMIVAKDLNGVIGKDGNMPWGRDLPADLQHFRKVTWGHTVIMGRKTFESIGKPLPGRENIVLSRKRTFLSDFPEVRVMDFDGVMAATFSRPAFIIGGQEIYELFAPIASKAFITVVEHEFEGDAYFPPLPGVWEIVASRRHLRDDQNKYSCTFYLYEKR</sequence>
<dbReference type="GO" id="GO:0050661">
    <property type="term" value="F:NADP binding"/>
    <property type="evidence" value="ECO:0007669"/>
    <property type="project" value="InterPro"/>
</dbReference>
<comment type="pathway">
    <text evidence="1 7">Cofactor biosynthesis; tetrahydrofolate biosynthesis; 5,6,7,8-tetrahydrofolate from 7,8-dihydrofolate: step 1/1.</text>
</comment>
<dbReference type="Pfam" id="PF00186">
    <property type="entry name" value="DHFR_1"/>
    <property type="match status" value="1"/>
</dbReference>
<comment type="similarity">
    <text evidence="2 7">Belongs to the dihydrofolate reductase family.</text>
</comment>
<evidence type="ECO:0000256" key="3">
    <source>
        <dbReference type="ARBA" id="ARBA00012856"/>
    </source>
</evidence>
<dbReference type="PROSITE" id="PS51330">
    <property type="entry name" value="DHFR_2"/>
    <property type="match status" value="1"/>
</dbReference>
<evidence type="ECO:0000256" key="2">
    <source>
        <dbReference type="ARBA" id="ARBA00009539"/>
    </source>
</evidence>
<evidence type="ECO:0000313" key="9">
    <source>
        <dbReference type="EMBL" id="SMP33507.1"/>
    </source>
</evidence>
<gene>
    <name evidence="9" type="ORF">SAMN06265361_1106</name>
</gene>
<dbReference type="PANTHER" id="PTHR48069">
    <property type="entry name" value="DIHYDROFOLATE REDUCTASE"/>
    <property type="match status" value="1"/>
</dbReference>
<protein>
    <recommendedName>
        <fullName evidence="3 7">Dihydrofolate reductase</fullName>
        <ecNumber evidence="3 7">1.5.1.3</ecNumber>
    </recommendedName>
</protein>
<proteinExistence type="inferred from homology"/>
<dbReference type="RefSeq" id="WP_102992640.1">
    <property type="nucleotide sequence ID" value="NZ_FXTU01000010.1"/>
</dbReference>
<keyword evidence="6 7" id="KW-0560">Oxidoreductase</keyword>
<dbReference type="GO" id="GO:0046452">
    <property type="term" value="P:dihydrofolate metabolic process"/>
    <property type="evidence" value="ECO:0007669"/>
    <property type="project" value="TreeGrafter"/>
</dbReference>
<comment type="caution">
    <text evidence="9">The sequence shown here is derived from an EMBL/GenBank/DDBJ whole genome shotgun (WGS) entry which is preliminary data.</text>
</comment>
<dbReference type="PIRSF" id="PIRSF000194">
    <property type="entry name" value="DHFR"/>
    <property type="match status" value="1"/>
</dbReference>
<dbReference type="CDD" id="cd00209">
    <property type="entry name" value="DHFR"/>
    <property type="match status" value="1"/>
</dbReference>
<dbReference type="PRINTS" id="PR00070">
    <property type="entry name" value="DHFR"/>
</dbReference>
<dbReference type="InterPro" id="IPR024072">
    <property type="entry name" value="DHFR-like_dom_sf"/>
</dbReference>
<organism evidence="9 10">
    <name type="scientific">Laceyella tengchongensis</name>
    <dbReference type="NCBI Taxonomy" id="574699"/>
    <lineage>
        <taxon>Bacteria</taxon>
        <taxon>Bacillati</taxon>
        <taxon>Bacillota</taxon>
        <taxon>Bacilli</taxon>
        <taxon>Bacillales</taxon>
        <taxon>Thermoactinomycetaceae</taxon>
        <taxon>Laceyella</taxon>
    </lineage>
</organism>
<reference evidence="9" key="1">
    <citation type="submission" date="2017-05" db="EMBL/GenBank/DDBJ databases">
        <authorList>
            <person name="Varghese N."/>
            <person name="Submissions S."/>
        </authorList>
    </citation>
    <scope>NUCLEOTIDE SEQUENCE</scope>
    <source>
        <strain evidence="9">DSM 45262</strain>
    </source>
</reference>
<name>A0AA46AGW3_9BACL</name>
<dbReference type="EMBL" id="FXTU01000010">
    <property type="protein sequence ID" value="SMP33507.1"/>
    <property type="molecule type" value="Genomic_DNA"/>
</dbReference>
<dbReference type="GO" id="GO:0046654">
    <property type="term" value="P:tetrahydrofolate biosynthetic process"/>
    <property type="evidence" value="ECO:0007669"/>
    <property type="project" value="InterPro"/>
</dbReference>
<evidence type="ECO:0000313" key="10">
    <source>
        <dbReference type="Proteomes" id="UP001157946"/>
    </source>
</evidence>
<dbReference type="PANTHER" id="PTHR48069:SF3">
    <property type="entry name" value="DIHYDROFOLATE REDUCTASE"/>
    <property type="match status" value="1"/>
</dbReference>
<dbReference type="GO" id="GO:0005829">
    <property type="term" value="C:cytosol"/>
    <property type="evidence" value="ECO:0007669"/>
    <property type="project" value="TreeGrafter"/>
</dbReference>
<evidence type="ECO:0000256" key="4">
    <source>
        <dbReference type="ARBA" id="ARBA00022563"/>
    </source>
</evidence>
<dbReference type="AlphaFoldDB" id="A0AA46AGW3"/>
<comment type="catalytic activity">
    <reaction evidence="7">
        <text>(6S)-5,6,7,8-tetrahydrofolate + NADP(+) = 7,8-dihydrofolate + NADPH + H(+)</text>
        <dbReference type="Rhea" id="RHEA:15009"/>
        <dbReference type="ChEBI" id="CHEBI:15378"/>
        <dbReference type="ChEBI" id="CHEBI:57451"/>
        <dbReference type="ChEBI" id="CHEBI:57453"/>
        <dbReference type="ChEBI" id="CHEBI:57783"/>
        <dbReference type="ChEBI" id="CHEBI:58349"/>
        <dbReference type="EC" id="1.5.1.3"/>
    </reaction>
</comment>
<keyword evidence="4 7" id="KW-0554">One-carbon metabolism</keyword>
<dbReference type="EC" id="1.5.1.3" evidence="3 7"/>
<evidence type="ECO:0000256" key="5">
    <source>
        <dbReference type="ARBA" id="ARBA00022857"/>
    </source>
</evidence>
<keyword evidence="5 7" id="KW-0521">NADP</keyword>
<dbReference type="SUPFAM" id="SSF53597">
    <property type="entry name" value="Dihydrofolate reductase-like"/>
    <property type="match status" value="1"/>
</dbReference>
<evidence type="ECO:0000259" key="8">
    <source>
        <dbReference type="PROSITE" id="PS51330"/>
    </source>
</evidence>
<keyword evidence="10" id="KW-1185">Reference proteome</keyword>
<evidence type="ECO:0000256" key="1">
    <source>
        <dbReference type="ARBA" id="ARBA00004903"/>
    </source>
</evidence>
<accession>A0AA46AGW3</accession>
<dbReference type="InterPro" id="IPR012259">
    <property type="entry name" value="DHFR"/>
</dbReference>
<dbReference type="GO" id="GO:0004146">
    <property type="term" value="F:dihydrofolate reductase activity"/>
    <property type="evidence" value="ECO:0007669"/>
    <property type="project" value="UniProtKB-EC"/>
</dbReference>
<dbReference type="Proteomes" id="UP001157946">
    <property type="component" value="Unassembled WGS sequence"/>
</dbReference>